<feature type="region of interest" description="Disordered" evidence="10">
    <location>
        <begin position="27"/>
        <end position="53"/>
    </location>
</feature>
<dbReference type="PANTHER" id="PTHR10142:SF0">
    <property type="entry name" value="DNA REPAIR PROTEIN COMPLEMENTING XP-A CELLS"/>
    <property type="match status" value="1"/>
</dbReference>
<dbReference type="GO" id="GO:0000715">
    <property type="term" value="P:nucleotide-excision repair, DNA damage recognition"/>
    <property type="evidence" value="ECO:0007669"/>
    <property type="project" value="TreeGrafter"/>
</dbReference>
<keyword evidence="8" id="KW-0234">DNA repair</keyword>
<dbReference type="Pfam" id="PF01286">
    <property type="entry name" value="XPA_N"/>
    <property type="match status" value="1"/>
</dbReference>
<gene>
    <name evidence="12" type="ORF">GCK32_007358</name>
</gene>
<evidence type="ECO:0000256" key="9">
    <source>
        <dbReference type="ARBA" id="ARBA00023242"/>
    </source>
</evidence>
<keyword evidence="3" id="KW-0479">Metal-binding</keyword>
<keyword evidence="4" id="KW-0227">DNA damage</keyword>
<dbReference type="PANTHER" id="PTHR10142">
    <property type="entry name" value="DNA REPAIR PROTEIN COMPLEMENTING XP-A CELLS"/>
    <property type="match status" value="1"/>
</dbReference>
<dbReference type="SUPFAM" id="SSF57716">
    <property type="entry name" value="Glucocorticoid receptor-like (DNA-binding domain)"/>
    <property type="match status" value="1"/>
</dbReference>
<evidence type="ECO:0000313" key="12">
    <source>
        <dbReference type="EMBL" id="KAK5971582.1"/>
    </source>
</evidence>
<comment type="caution">
    <text evidence="12">The sequence shown here is derived from an EMBL/GenBank/DDBJ whole genome shotgun (WGS) entry which is preliminary data.</text>
</comment>
<evidence type="ECO:0000256" key="5">
    <source>
        <dbReference type="ARBA" id="ARBA00022771"/>
    </source>
</evidence>
<dbReference type="InterPro" id="IPR009061">
    <property type="entry name" value="DNA-bd_dom_put_sf"/>
</dbReference>
<comment type="similarity">
    <text evidence="2">Belongs to the XPA family.</text>
</comment>
<sequence>MSKRRFNPSDEEKVPIVEKLYRQNQPSFNAAGGFMDDDDEYEERREEITKSRQQRADAKFAAQECPDNCIKCKRPMFESWLWERYSHPVCDGCRDDLGEHKLIPRTEAKSFYLLKDCDLDLRKPVLRFWAKKNPHNPRYGDMKLYLKCQVVERMLEIYGSWEEFEAEKKLRSSQKEVRAEKNFEKKVKEMRQHIRGLSGVKIEENAAAHEHTYGEEEYDESKDEYSKQCTQCDYVLRYEKM</sequence>
<dbReference type="Pfam" id="PF05181">
    <property type="entry name" value="XPA_C"/>
    <property type="match status" value="1"/>
</dbReference>
<dbReference type="Gene3D" id="3.90.530.10">
    <property type="entry name" value="XPA C-terminal domain"/>
    <property type="match status" value="1"/>
</dbReference>
<keyword evidence="9" id="KW-0539">Nucleus</keyword>
<evidence type="ECO:0000256" key="8">
    <source>
        <dbReference type="ARBA" id="ARBA00023204"/>
    </source>
</evidence>
<dbReference type="InterPro" id="IPR037129">
    <property type="entry name" value="XPA_sf"/>
</dbReference>
<evidence type="ECO:0000256" key="6">
    <source>
        <dbReference type="ARBA" id="ARBA00022833"/>
    </source>
</evidence>
<dbReference type="GO" id="GO:1901255">
    <property type="term" value="P:nucleotide-excision repair involved in interstrand cross-link repair"/>
    <property type="evidence" value="ECO:0007669"/>
    <property type="project" value="TreeGrafter"/>
</dbReference>
<keyword evidence="6" id="KW-0862">Zinc</keyword>
<evidence type="ECO:0000256" key="1">
    <source>
        <dbReference type="ARBA" id="ARBA00004123"/>
    </source>
</evidence>
<dbReference type="SUPFAM" id="SSF46955">
    <property type="entry name" value="Putative DNA-binding domain"/>
    <property type="match status" value="1"/>
</dbReference>
<dbReference type="InterPro" id="IPR022652">
    <property type="entry name" value="Znf_XPA_CS"/>
</dbReference>
<feature type="domain" description="XPA C-terminal" evidence="11">
    <location>
        <begin position="99"/>
        <end position="150"/>
    </location>
</feature>
<evidence type="ECO:0000256" key="10">
    <source>
        <dbReference type="SAM" id="MobiDB-lite"/>
    </source>
</evidence>
<evidence type="ECO:0000256" key="2">
    <source>
        <dbReference type="ARBA" id="ARBA00005548"/>
    </source>
</evidence>
<organism evidence="12 13">
    <name type="scientific">Trichostrongylus colubriformis</name>
    <name type="common">Black scour worm</name>
    <dbReference type="NCBI Taxonomy" id="6319"/>
    <lineage>
        <taxon>Eukaryota</taxon>
        <taxon>Metazoa</taxon>
        <taxon>Ecdysozoa</taxon>
        <taxon>Nematoda</taxon>
        <taxon>Chromadorea</taxon>
        <taxon>Rhabditida</taxon>
        <taxon>Rhabditina</taxon>
        <taxon>Rhabditomorpha</taxon>
        <taxon>Strongyloidea</taxon>
        <taxon>Trichostrongylidae</taxon>
        <taxon>Trichostrongylus</taxon>
    </lineage>
</organism>
<dbReference type="GO" id="GO:0008270">
    <property type="term" value="F:zinc ion binding"/>
    <property type="evidence" value="ECO:0007669"/>
    <property type="project" value="UniProtKB-KW"/>
</dbReference>
<dbReference type="GO" id="GO:0070914">
    <property type="term" value="P:UV-damage excision repair"/>
    <property type="evidence" value="ECO:0007669"/>
    <property type="project" value="TreeGrafter"/>
</dbReference>
<keyword evidence="13" id="KW-1185">Reference proteome</keyword>
<dbReference type="EMBL" id="WIXE01017627">
    <property type="protein sequence ID" value="KAK5971582.1"/>
    <property type="molecule type" value="Genomic_DNA"/>
</dbReference>
<dbReference type="NCBIfam" id="TIGR00598">
    <property type="entry name" value="rad14"/>
    <property type="match status" value="1"/>
</dbReference>
<name>A0AAN8IJG2_TRICO</name>
<dbReference type="AlphaFoldDB" id="A0AAN8IJG2"/>
<comment type="subcellular location">
    <subcellularLocation>
        <location evidence="1">Nucleus</location>
    </subcellularLocation>
</comment>
<dbReference type="InterPro" id="IPR022656">
    <property type="entry name" value="XPA_C"/>
</dbReference>
<keyword evidence="5" id="KW-0863">Zinc-finger</keyword>
<evidence type="ECO:0000256" key="7">
    <source>
        <dbReference type="ARBA" id="ARBA00023125"/>
    </source>
</evidence>
<evidence type="ECO:0000259" key="11">
    <source>
        <dbReference type="Pfam" id="PF05181"/>
    </source>
</evidence>
<evidence type="ECO:0000256" key="4">
    <source>
        <dbReference type="ARBA" id="ARBA00022763"/>
    </source>
</evidence>
<evidence type="ECO:0000256" key="3">
    <source>
        <dbReference type="ARBA" id="ARBA00022723"/>
    </source>
</evidence>
<dbReference type="CDD" id="cd21076">
    <property type="entry name" value="DBD_XPA"/>
    <property type="match status" value="1"/>
</dbReference>
<evidence type="ECO:0000313" key="13">
    <source>
        <dbReference type="Proteomes" id="UP001331761"/>
    </source>
</evidence>
<feature type="compositionally biased region" description="Basic and acidic residues" evidence="10">
    <location>
        <begin position="42"/>
        <end position="53"/>
    </location>
</feature>
<dbReference type="GO" id="GO:0000110">
    <property type="term" value="C:nucleotide-excision repair factor 1 complex"/>
    <property type="evidence" value="ECO:0007669"/>
    <property type="project" value="TreeGrafter"/>
</dbReference>
<reference evidence="12 13" key="1">
    <citation type="submission" date="2019-10" db="EMBL/GenBank/DDBJ databases">
        <title>Assembly and Annotation for the nematode Trichostrongylus colubriformis.</title>
        <authorList>
            <person name="Martin J."/>
        </authorList>
    </citation>
    <scope>NUCLEOTIDE SEQUENCE [LARGE SCALE GENOMIC DNA]</scope>
    <source>
        <strain evidence="12">G859</strain>
        <tissue evidence="12">Whole worm</tissue>
    </source>
</reference>
<proteinExistence type="inferred from homology"/>
<accession>A0AAN8IJG2</accession>
<dbReference type="GO" id="GO:0006284">
    <property type="term" value="P:base-excision repair"/>
    <property type="evidence" value="ECO:0007669"/>
    <property type="project" value="TreeGrafter"/>
</dbReference>
<protein>
    <submittedName>
        <fullName evidence="12">DNA repair protein</fullName>
    </submittedName>
</protein>
<dbReference type="InterPro" id="IPR000465">
    <property type="entry name" value="XPA/RAD14"/>
</dbReference>
<dbReference type="GO" id="GO:0003684">
    <property type="term" value="F:damaged DNA binding"/>
    <property type="evidence" value="ECO:0007669"/>
    <property type="project" value="InterPro"/>
</dbReference>
<keyword evidence="7" id="KW-0238">DNA-binding</keyword>
<dbReference type="Proteomes" id="UP001331761">
    <property type="component" value="Unassembled WGS sequence"/>
</dbReference>